<dbReference type="PANTHER" id="PTHR46401:SF2">
    <property type="entry name" value="GLYCOSYLTRANSFERASE WBBK-RELATED"/>
    <property type="match status" value="1"/>
</dbReference>
<sequence>MHIEDTLPVMISSMTPIEDRAAGGRARPPMNVLFVHNNFPAQYRHIARALAEQPGNKVVAVGSSTASTTRDIRLLKYSTTKSDSAMVHPFARRFDVEARRAEEVLYALSSLSGQGFVPDLIFAHPGWGETLPLRTMFPRARIILYCEFYYGAEGRDVGFDPEFPMTGLDGNVALHLKNATTLLALTECDSGVSPTPWQRSTFPREFQSKIEVIHEGVDTDEVKPNPVARFQLPNGATLSADDEVITYVSRNLEPVRGFHVFMRSLPRILAARPNAQVVIVGGSGTSYGANPPKGSSWKSMFLDEIRSDIDLRRVHFLGRIPREQYLALLQISSVHVYLTYPFVLSWSLLEAMSAGCAVVASDTAPLRDIVSDGNGLLAPFFDIDALSDQVVSVLSRPKAFKKMRMKARSFVRDNYDAKRVCLPRMLTLVDEGVLPRTHGG</sequence>
<dbReference type="Gene3D" id="3.40.50.2000">
    <property type="entry name" value="Glycogen Phosphorylase B"/>
    <property type="match status" value="2"/>
</dbReference>
<dbReference type="PANTHER" id="PTHR46401">
    <property type="entry name" value="GLYCOSYLTRANSFERASE WBBK-RELATED"/>
    <property type="match status" value="1"/>
</dbReference>
<dbReference type="GO" id="GO:0009103">
    <property type="term" value="P:lipopolysaccharide biosynthetic process"/>
    <property type="evidence" value="ECO:0007669"/>
    <property type="project" value="TreeGrafter"/>
</dbReference>
<reference evidence="4 5" key="1">
    <citation type="submission" date="2016-10" db="EMBL/GenBank/DDBJ databases">
        <authorList>
            <person name="de Groot N.N."/>
        </authorList>
    </citation>
    <scope>NUCLEOTIDE SEQUENCE [LARGE SCALE GENOMIC DNA]</scope>
    <source>
        <strain evidence="4 5">MT12</strain>
    </source>
</reference>
<feature type="domain" description="Glycosyl transferase family 1" evidence="2">
    <location>
        <begin position="240"/>
        <end position="409"/>
    </location>
</feature>
<organism evidence="4 5">
    <name type="scientific">Bradyrhizobium erythrophlei</name>
    <dbReference type="NCBI Taxonomy" id="1437360"/>
    <lineage>
        <taxon>Bacteria</taxon>
        <taxon>Pseudomonadati</taxon>
        <taxon>Pseudomonadota</taxon>
        <taxon>Alphaproteobacteria</taxon>
        <taxon>Hyphomicrobiales</taxon>
        <taxon>Nitrobacteraceae</taxon>
        <taxon>Bradyrhizobium</taxon>
    </lineage>
</organism>
<protein>
    <submittedName>
        <fullName evidence="4">Glycosyltransferase involved in cell wall bisynthesis</fullName>
    </submittedName>
</protein>
<evidence type="ECO:0000313" key="4">
    <source>
        <dbReference type="EMBL" id="SEE44909.1"/>
    </source>
</evidence>
<dbReference type="InterPro" id="IPR001296">
    <property type="entry name" value="Glyco_trans_1"/>
</dbReference>
<dbReference type="EMBL" id="FNTH01000001">
    <property type="protein sequence ID" value="SEE44909.1"/>
    <property type="molecule type" value="Genomic_DNA"/>
</dbReference>
<dbReference type="InterPro" id="IPR022623">
    <property type="entry name" value="Glyco_trans_4"/>
</dbReference>
<evidence type="ECO:0000256" key="1">
    <source>
        <dbReference type="ARBA" id="ARBA00022679"/>
    </source>
</evidence>
<keyword evidence="1 4" id="KW-0808">Transferase</keyword>
<name>A0A1H5IXA2_9BRAD</name>
<dbReference type="Pfam" id="PF00534">
    <property type="entry name" value="Glycos_transf_1"/>
    <property type="match status" value="1"/>
</dbReference>
<proteinExistence type="predicted"/>
<dbReference type="AlphaFoldDB" id="A0A1H5IXA2"/>
<gene>
    <name evidence="4" type="ORF">SAMN05444164_8145</name>
</gene>
<feature type="domain" description="Glycosyl transferase family 4" evidence="3">
    <location>
        <begin position="55"/>
        <end position="221"/>
    </location>
</feature>
<dbReference type="GO" id="GO:0016757">
    <property type="term" value="F:glycosyltransferase activity"/>
    <property type="evidence" value="ECO:0007669"/>
    <property type="project" value="InterPro"/>
</dbReference>
<evidence type="ECO:0000313" key="5">
    <source>
        <dbReference type="Proteomes" id="UP000198992"/>
    </source>
</evidence>
<accession>A0A1H5IXA2</accession>
<dbReference type="Proteomes" id="UP000198992">
    <property type="component" value="Unassembled WGS sequence"/>
</dbReference>
<dbReference type="CDD" id="cd03818">
    <property type="entry name" value="GT4_ExpC-like"/>
    <property type="match status" value="1"/>
</dbReference>
<dbReference type="SUPFAM" id="SSF53756">
    <property type="entry name" value="UDP-Glycosyltransferase/glycogen phosphorylase"/>
    <property type="match status" value="1"/>
</dbReference>
<evidence type="ECO:0000259" key="3">
    <source>
        <dbReference type="Pfam" id="PF12000"/>
    </source>
</evidence>
<evidence type="ECO:0000259" key="2">
    <source>
        <dbReference type="Pfam" id="PF00534"/>
    </source>
</evidence>
<dbReference type="Pfam" id="PF12000">
    <property type="entry name" value="Glyco_trans_4_3"/>
    <property type="match status" value="1"/>
</dbReference>